<evidence type="ECO:0000256" key="4">
    <source>
        <dbReference type="SAM" id="MobiDB-lite"/>
    </source>
</evidence>
<dbReference type="Gene3D" id="3.30.450.90">
    <property type="match status" value="1"/>
</dbReference>
<feature type="region of interest" description="Disordered" evidence="4">
    <location>
        <begin position="1"/>
        <end position="28"/>
    </location>
</feature>
<evidence type="ECO:0000256" key="1">
    <source>
        <dbReference type="ARBA" id="ARBA00006611"/>
    </source>
</evidence>
<organism evidence="6 7">
    <name type="scientific">Micavibrio aeruginosavorus EPB</name>
    <dbReference type="NCBI Taxonomy" id="349215"/>
    <lineage>
        <taxon>Bacteria</taxon>
        <taxon>Pseudomonadati</taxon>
        <taxon>Bdellovibrionota</taxon>
        <taxon>Bdellovibrionia</taxon>
        <taxon>Bdellovibrionales</taxon>
        <taxon>Pseudobdellovibrionaceae</taxon>
        <taxon>Micavibrio</taxon>
    </lineage>
</organism>
<dbReference type="GO" id="GO:0005886">
    <property type="term" value="C:plasma membrane"/>
    <property type="evidence" value="ECO:0007669"/>
    <property type="project" value="TreeGrafter"/>
</dbReference>
<feature type="compositionally biased region" description="Low complexity" evidence="4">
    <location>
        <begin position="67"/>
        <end position="81"/>
    </location>
</feature>
<dbReference type="Proteomes" id="UP000011932">
    <property type="component" value="Chromosome"/>
</dbReference>
<evidence type="ECO:0000259" key="5">
    <source>
        <dbReference type="SMART" id="SM00382"/>
    </source>
</evidence>
<dbReference type="InterPro" id="IPR003593">
    <property type="entry name" value="AAA+_ATPase"/>
</dbReference>
<sequence>MRFSKDTGPEVMDDSNKKAPRKPGADLELDDGAFALALDDDYIEAETVEVVTRDIGPQPGQQPQPSSPGSGSGASAGAASGARDLAVQNAGGLSEDLNRGRMGDRLVAMGIITEDQLNVALQEKKVTGKMLGSVLVDLGFIDEDLLSGFLAESSGFDVFDPKNTIFSGDALAMIDKATAKKHQLLPISIDDKEAAVAMCDPYDVVAMDTLRRFLPKNITIKPLVTTPKIISEAIDAAYGYASSIAAILKELEEGEPTDLSTLSEDEAYSHPIVRLVNALVYDAVKIGASDLHFEPEENFARLRYRLDGVLFTAQILHKQHWNGISQRLKIMSHMNIADKLSPQDGRFGLNIGGKLADFRVSSLPTVHGENIVLRVLDQSSNIIPLDQLGFSAHNIEKIRRAQARPEGIIIVTGPTGSGKTTSLYSMLNEINTVEVNIQTLEDPVEYSLPMIRQTPVREGVLEFADGIRALLRQDPDIIFLGEIRDGITAEKALQASMTGHQVYSTLHTNDSFGAIPRLLDLGLKPGMIAGAIVAVFAQRLVRKVCPHCREAYQPGPDECAILNVDPANPPTIYKAHQGGCQMCAGQGYKGRISIAEILLFDDELDEVIAQNGSKAELKRKAYEKGFKNMKDDGILKVLEGTTTLESLATAVDVYK</sequence>
<dbReference type="KEGG" id="man:A11S_1477"/>
<proteinExistence type="inferred from homology"/>
<dbReference type="Pfam" id="PF05157">
    <property type="entry name" value="MshEN"/>
    <property type="match status" value="1"/>
</dbReference>
<gene>
    <name evidence="6" type="ORF">A11S_1477</name>
</gene>
<feature type="region of interest" description="Disordered" evidence="4">
    <location>
        <begin position="48"/>
        <end position="81"/>
    </location>
</feature>
<dbReference type="InterPro" id="IPR007831">
    <property type="entry name" value="T2SS_GspE_N"/>
</dbReference>
<dbReference type="InterPro" id="IPR001482">
    <property type="entry name" value="T2SS/T4SS_dom"/>
</dbReference>
<dbReference type="PATRIC" id="fig|349215.9.peg.1427"/>
<dbReference type="PANTHER" id="PTHR30258:SF2">
    <property type="entry name" value="COMG OPERON PROTEIN 1"/>
    <property type="match status" value="1"/>
</dbReference>
<dbReference type="CDD" id="cd01129">
    <property type="entry name" value="PulE-GspE-like"/>
    <property type="match status" value="1"/>
</dbReference>
<dbReference type="STRING" id="349215.A11S_1477"/>
<name>M4VJP9_9BACT</name>
<dbReference type="SUPFAM" id="SSF52540">
    <property type="entry name" value="P-loop containing nucleoside triphosphate hydrolases"/>
    <property type="match status" value="1"/>
</dbReference>
<evidence type="ECO:0000256" key="2">
    <source>
        <dbReference type="ARBA" id="ARBA00022741"/>
    </source>
</evidence>
<keyword evidence="3" id="KW-0067">ATP-binding</keyword>
<feature type="domain" description="AAA+ ATPase" evidence="5">
    <location>
        <begin position="405"/>
        <end position="525"/>
    </location>
</feature>
<dbReference type="SMART" id="SM00382">
    <property type="entry name" value="AAA"/>
    <property type="match status" value="1"/>
</dbReference>
<reference evidence="6 7" key="1">
    <citation type="journal article" date="2013" name="ISME J.">
        <title>By their genes ye shall know them: genomic signatures of predatory bacteria.</title>
        <authorList>
            <person name="Pasternak Z."/>
            <person name="Pietrokovski S."/>
            <person name="Rotem O."/>
            <person name="Gophna U."/>
            <person name="Lurie-Weinberger M.N."/>
            <person name="Jurkevitch E."/>
        </authorList>
    </citation>
    <scope>NUCLEOTIDE SEQUENCE [LARGE SCALE GENOMIC DNA]</scope>
    <source>
        <strain evidence="6">EPB</strain>
    </source>
</reference>
<dbReference type="Pfam" id="PF00437">
    <property type="entry name" value="T2SSE"/>
    <property type="match status" value="1"/>
</dbReference>
<protein>
    <submittedName>
        <fullName evidence="6">Type IV fimbrial assembly, ATPase PilB</fullName>
    </submittedName>
</protein>
<evidence type="ECO:0000313" key="6">
    <source>
        <dbReference type="EMBL" id="AGH98286.1"/>
    </source>
</evidence>
<dbReference type="HOGENOM" id="CLU_013446_10_6_5"/>
<dbReference type="GO" id="GO:0005524">
    <property type="term" value="F:ATP binding"/>
    <property type="evidence" value="ECO:0007669"/>
    <property type="project" value="UniProtKB-KW"/>
</dbReference>
<accession>M4VJP9</accession>
<dbReference type="PANTHER" id="PTHR30258">
    <property type="entry name" value="TYPE II SECRETION SYSTEM PROTEIN GSPE-RELATED"/>
    <property type="match status" value="1"/>
</dbReference>
<dbReference type="SUPFAM" id="SSF160246">
    <property type="entry name" value="EspE N-terminal domain-like"/>
    <property type="match status" value="1"/>
</dbReference>
<comment type="similarity">
    <text evidence="1">Belongs to the GSP E family.</text>
</comment>
<evidence type="ECO:0000313" key="7">
    <source>
        <dbReference type="Proteomes" id="UP000011932"/>
    </source>
</evidence>
<keyword evidence="2" id="KW-0547">Nucleotide-binding</keyword>
<dbReference type="EMBL" id="CP003538">
    <property type="protein sequence ID" value="AGH98286.1"/>
    <property type="molecule type" value="Genomic_DNA"/>
</dbReference>
<evidence type="ECO:0000256" key="3">
    <source>
        <dbReference type="ARBA" id="ARBA00022840"/>
    </source>
</evidence>
<dbReference type="AlphaFoldDB" id="M4VJP9"/>
<dbReference type="Gene3D" id="3.30.300.160">
    <property type="entry name" value="Type II secretion system, protein E, N-terminal domain"/>
    <property type="match status" value="1"/>
</dbReference>
<dbReference type="GO" id="GO:0016887">
    <property type="term" value="F:ATP hydrolysis activity"/>
    <property type="evidence" value="ECO:0007669"/>
    <property type="project" value="TreeGrafter"/>
</dbReference>
<dbReference type="InterPro" id="IPR027417">
    <property type="entry name" value="P-loop_NTPase"/>
</dbReference>
<dbReference type="Gene3D" id="3.40.50.300">
    <property type="entry name" value="P-loop containing nucleotide triphosphate hydrolases"/>
    <property type="match status" value="1"/>
</dbReference>
<dbReference type="InterPro" id="IPR037257">
    <property type="entry name" value="T2SS_E_N_sf"/>
</dbReference>